<dbReference type="GO" id="GO:0006508">
    <property type="term" value="P:proteolysis"/>
    <property type="evidence" value="ECO:0007669"/>
    <property type="project" value="UniProtKB-KW"/>
</dbReference>
<evidence type="ECO:0000313" key="5">
    <source>
        <dbReference type="EMBL" id="MEU2266692.1"/>
    </source>
</evidence>
<evidence type="ECO:0000256" key="2">
    <source>
        <dbReference type="ARBA" id="ARBA00022670"/>
    </source>
</evidence>
<evidence type="ECO:0000313" key="6">
    <source>
        <dbReference type="Proteomes" id="UP001550603"/>
    </source>
</evidence>
<dbReference type="InterPro" id="IPR023430">
    <property type="entry name" value="Pept_HybD-like_dom_sf"/>
</dbReference>
<dbReference type="Proteomes" id="UP001550603">
    <property type="component" value="Unassembled WGS sequence"/>
</dbReference>
<keyword evidence="3" id="KW-0064">Aspartyl protease</keyword>
<proteinExistence type="inferred from homology"/>
<dbReference type="GO" id="GO:0008233">
    <property type="term" value="F:peptidase activity"/>
    <property type="evidence" value="ECO:0007669"/>
    <property type="project" value="UniProtKB-KW"/>
</dbReference>
<protein>
    <submittedName>
        <fullName evidence="5">Hydrogenase maturation protease</fullName>
    </submittedName>
</protein>
<sequence>MTVSTRIAVVAVGDRYRHDDGIGRAVLSRMREHLADRPLPPGTVLAESDVDPGQLIRLWDHAGLAVVLEPAHTRPSHPGRIYRLELNTVELWRPGTMRPHGLGEAVELARQVNRLPRHLVAYAVETSDTSFGEGLSEPVAVKVDFLAELVENEIVQHRVAAAQAVGGQEAA</sequence>
<dbReference type="PANTHER" id="PTHR30302">
    <property type="entry name" value="HYDROGENASE 1 MATURATION PROTEASE"/>
    <property type="match status" value="1"/>
</dbReference>
<comment type="similarity">
    <text evidence="1">Belongs to the peptidase A31 family.</text>
</comment>
<dbReference type="Gene3D" id="3.40.50.1450">
    <property type="entry name" value="HybD-like"/>
    <property type="match status" value="1"/>
</dbReference>
<dbReference type="RefSeq" id="WP_359787204.1">
    <property type="nucleotide sequence ID" value="NZ_JBEYBN010000010.1"/>
</dbReference>
<comment type="caution">
    <text evidence="5">The sequence shown here is derived from an EMBL/GenBank/DDBJ whole genome shotgun (WGS) entry which is preliminary data.</text>
</comment>
<dbReference type="SUPFAM" id="SSF53163">
    <property type="entry name" value="HybD-like"/>
    <property type="match status" value="1"/>
</dbReference>
<gene>
    <name evidence="5" type="ORF">ABZ568_09705</name>
</gene>
<reference evidence="5 6" key="1">
    <citation type="submission" date="2024-06" db="EMBL/GenBank/DDBJ databases">
        <title>The Natural Products Discovery Center: Release of the First 8490 Sequenced Strains for Exploring Actinobacteria Biosynthetic Diversity.</title>
        <authorList>
            <person name="Kalkreuter E."/>
            <person name="Kautsar S.A."/>
            <person name="Yang D."/>
            <person name="Bader C.D."/>
            <person name="Teijaro C.N."/>
            <person name="Fluegel L."/>
            <person name="Davis C.M."/>
            <person name="Simpson J.R."/>
            <person name="Lauterbach L."/>
            <person name="Steele A.D."/>
            <person name="Gui C."/>
            <person name="Meng S."/>
            <person name="Li G."/>
            <person name="Viehrig K."/>
            <person name="Ye F."/>
            <person name="Su P."/>
            <person name="Kiefer A.F."/>
            <person name="Nichols A."/>
            <person name="Cepeda A.J."/>
            <person name="Yan W."/>
            <person name="Fan B."/>
            <person name="Jiang Y."/>
            <person name="Adhikari A."/>
            <person name="Zheng C.-J."/>
            <person name="Schuster L."/>
            <person name="Cowan T.M."/>
            <person name="Smanski M.J."/>
            <person name="Chevrette M.G."/>
            <person name="De Carvalho L.P.S."/>
            <person name="Shen B."/>
        </authorList>
    </citation>
    <scope>NUCLEOTIDE SEQUENCE [LARGE SCALE GENOMIC DNA]</scope>
    <source>
        <strain evidence="5 6">NPDC019583</strain>
    </source>
</reference>
<evidence type="ECO:0000256" key="1">
    <source>
        <dbReference type="ARBA" id="ARBA00006814"/>
    </source>
</evidence>
<dbReference type="PANTHER" id="PTHR30302:SF1">
    <property type="entry name" value="HYDROGENASE 2 MATURATION PROTEASE"/>
    <property type="match status" value="1"/>
</dbReference>
<evidence type="ECO:0000256" key="4">
    <source>
        <dbReference type="ARBA" id="ARBA00022801"/>
    </source>
</evidence>
<keyword evidence="2 5" id="KW-0645">Protease</keyword>
<organism evidence="5 6">
    <name type="scientific">Streptomyces olindensis</name>
    <dbReference type="NCBI Taxonomy" id="358823"/>
    <lineage>
        <taxon>Bacteria</taxon>
        <taxon>Bacillati</taxon>
        <taxon>Actinomycetota</taxon>
        <taxon>Actinomycetes</taxon>
        <taxon>Kitasatosporales</taxon>
        <taxon>Streptomycetaceae</taxon>
        <taxon>Streptomyces</taxon>
    </lineage>
</organism>
<evidence type="ECO:0000256" key="3">
    <source>
        <dbReference type="ARBA" id="ARBA00022750"/>
    </source>
</evidence>
<dbReference type="EMBL" id="JBEYBN010000010">
    <property type="protein sequence ID" value="MEU2266692.1"/>
    <property type="molecule type" value="Genomic_DNA"/>
</dbReference>
<dbReference type="InterPro" id="IPR000671">
    <property type="entry name" value="Peptidase_A31"/>
</dbReference>
<accession>A0ABV2XSB1</accession>
<keyword evidence="6" id="KW-1185">Reference proteome</keyword>
<name>A0ABV2XSB1_9ACTN</name>
<keyword evidence="4" id="KW-0378">Hydrolase</keyword>
<dbReference type="NCBIfam" id="TIGR00072">
    <property type="entry name" value="hydrog_prot"/>
    <property type="match status" value="1"/>
</dbReference>